<organism evidence="2 3">
    <name type="scientific">Candidatus Roizmanbacteria bacterium CG_4_10_14_0_8_um_filter_39_9</name>
    <dbReference type="NCBI Taxonomy" id="1974829"/>
    <lineage>
        <taxon>Bacteria</taxon>
        <taxon>Candidatus Roizmaniibacteriota</taxon>
    </lineage>
</organism>
<dbReference type="Proteomes" id="UP000230108">
    <property type="component" value="Unassembled WGS sequence"/>
</dbReference>
<dbReference type="Pfam" id="PF00535">
    <property type="entry name" value="Glycos_transf_2"/>
    <property type="match status" value="1"/>
</dbReference>
<protein>
    <recommendedName>
        <fullName evidence="1">Glycosyltransferase 2-like domain-containing protein</fullName>
    </recommendedName>
</protein>
<proteinExistence type="predicted"/>
<dbReference type="SUPFAM" id="SSF53448">
    <property type="entry name" value="Nucleotide-diphospho-sugar transferases"/>
    <property type="match status" value="1"/>
</dbReference>
<dbReference type="InterPro" id="IPR029044">
    <property type="entry name" value="Nucleotide-diphossugar_trans"/>
</dbReference>
<dbReference type="PANTHER" id="PTHR22916">
    <property type="entry name" value="GLYCOSYLTRANSFERASE"/>
    <property type="match status" value="1"/>
</dbReference>
<dbReference type="PANTHER" id="PTHR22916:SF3">
    <property type="entry name" value="UDP-GLCNAC:BETAGAL BETA-1,3-N-ACETYLGLUCOSAMINYLTRANSFERASE-LIKE PROTEIN 1"/>
    <property type="match status" value="1"/>
</dbReference>
<comment type="caution">
    <text evidence="2">The sequence shown here is derived from an EMBL/GenBank/DDBJ whole genome shotgun (WGS) entry which is preliminary data.</text>
</comment>
<reference evidence="3" key="1">
    <citation type="submission" date="2017-09" db="EMBL/GenBank/DDBJ databases">
        <title>Depth-based differentiation of microbial function through sediment-hosted aquifers and enrichment of novel symbionts in the deep terrestrial subsurface.</title>
        <authorList>
            <person name="Probst A.J."/>
            <person name="Ladd B."/>
            <person name="Jarett J.K."/>
            <person name="Geller-Mcgrath D.E."/>
            <person name="Sieber C.M.K."/>
            <person name="Emerson J.B."/>
            <person name="Anantharaman K."/>
            <person name="Thomas B.C."/>
            <person name="Malmstrom R."/>
            <person name="Stieglmeier M."/>
            <person name="Klingl A."/>
            <person name="Woyke T."/>
            <person name="Ryan C.M."/>
            <person name="Banfield J.F."/>
        </authorList>
    </citation>
    <scope>NUCLEOTIDE SEQUENCE [LARGE SCALE GENOMIC DNA]</scope>
</reference>
<dbReference type="Gene3D" id="3.90.550.10">
    <property type="entry name" value="Spore Coat Polysaccharide Biosynthesis Protein SpsA, Chain A"/>
    <property type="match status" value="1"/>
</dbReference>
<dbReference type="AlphaFoldDB" id="A0A2M7QEB4"/>
<evidence type="ECO:0000313" key="3">
    <source>
        <dbReference type="Proteomes" id="UP000230108"/>
    </source>
</evidence>
<gene>
    <name evidence="2" type="ORF">COY90_01670</name>
</gene>
<dbReference type="InterPro" id="IPR001173">
    <property type="entry name" value="Glyco_trans_2-like"/>
</dbReference>
<dbReference type="GO" id="GO:0016758">
    <property type="term" value="F:hexosyltransferase activity"/>
    <property type="evidence" value="ECO:0007669"/>
    <property type="project" value="UniProtKB-ARBA"/>
</dbReference>
<evidence type="ECO:0000259" key="1">
    <source>
        <dbReference type="Pfam" id="PF00535"/>
    </source>
</evidence>
<feature type="domain" description="Glycosyltransferase 2-like" evidence="1">
    <location>
        <begin position="6"/>
        <end position="139"/>
    </location>
</feature>
<accession>A0A2M7QEB4</accession>
<sequence length="275" mass="31504">MQPLVSVLICSYNAERFIESTLKSVLNQTYKNIEILILDNASTDKTVSIIQSLTHPNAAIPTSQVRIGPSIRLIQGEKNRGAYPGLNFLLAEAKGKFIAINDHDDIWHPEKLKRQINFLQKNIKYIGCGSSIINRYEAYDKYIFRSQPEDAKVAWHTSLMFRNNGYRYDTSIKVATDFYFIKNILCGNDSSIYNFQEPLVLRRIFKGTGNLSGQWMKTVSFKDIFKLKIGLPDKLALLNRSLLPQEWVEWVAMKGLGNNMPSKYSSYLKDMKNAM</sequence>
<dbReference type="EMBL" id="PFLF01000042">
    <property type="protein sequence ID" value="PIY69220.1"/>
    <property type="molecule type" value="Genomic_DNA"/>
</dbReference>
<evidence type="ECO:0000313" key="2">
    <source>
        <dbReference type="EMBL" id="PIY69220.1"/>
    </source>
</evidence>
<dbReference type="CDD" id="cd00761">
    <property type="entry name" value="Glyco_tranf_GTA_type"/>
    <property type="match status" value="1"/>
</dbReference>
<name>A0A2M7QEB4_9BACT</name>